<organism evidence="2 3">
    <name type="scientific">Grifola frondosa</name>
    <name type="common">Maitake</name>
    <name type="synonym">Polyporus frondosus</name>
    <dbReference type="NCBI Taxonomy" id="5627"/>
    <lineage>
        <taxon>Eukaryota</taxon>
        <taxon>Fungi</taxon>
        <taxon>Dikarya</taxon>
        <taxon>Basidiomycota</taxon>
        <taxon>Agaricomycotina</taxon>
        <taxon>Agaricomycetes</taxon>
        <taxon>Polyporales</taxon>
        <taxon>Grifolaceae</taxon>
        <taxon>Grifola</taxon>
    </lineage>
</organism>
<protein>
    <submittedName>
        <fullName evidence="2">Uncharacterized protein</fullName>
    </submittedName>
</protein>
<feature type="compositionally biased region" description="Basic and acidic residues" evidence="1">
    <location>
        <begin position="1"/>
        <end position="10"/>
    </location>
</feature>
<evidence type="ECO:0000313" key="3">
    <source>
        <dbReference type="Proteomes" id="UP000092993"/>
    </source>
</evidence>
<gene>
    <name evidence="2" type="ORF">A0H81_05717</name>
</gene>
<reference evidence="2 3" key="1">
    <citation type="submission" date="2016-03" db="EMBL/GenBank/DDBJ databases">
        <title>Whole genome sequencing of Grifola frondosa 9006-11.</title>
        <authorList>
            <person name="Min B."/>
            <person name="Park H."/>
            <person name="Kim J.-G."/>
            <person name="Cho H."/>
            <person name="Oh Y.-L."/>
            <person name="Kong W.-S."/>
            <person name="Choi I.-G."/>
        </authorList>
    </citation>
    <scope>NUCLEOTIDE SEQUENCE [LARGE SCALE GENOMIC DNA]</scope>
    <source>
        <strain evidence="2 3">9006-11</strain>
    </source>
</reference>
<accession>A0A1C7MCA9</accession>
<evidence type="ECO:0000256" key="1">
    <source>
        <dbReference type="SAM" id="MobiDB-lite"/>
    </source>
</evidence>
<feature type="compositionally biased region" description="Gly residues" evidence="1">
    <location>
        <begin position="50"/>
        <end position="61"/>
    </location>
</feature>
<sequence>MQELPRETAARQRRKAALLTKARCQAKKPVKAGNADTGDADAGDADAGGADAGGADAGGVDAGSADAGDVDAGDVDAGDVDAGDVDVGGVDTGDVDAGNAEAPAPTKGKGKAKASNSAAPAPTKGKAKTSGTNPHMKKFNLTTYKWHRLGDYVKAIRLFGTTDNYTTQIVSSFLDVQMFTLMFCVTGRIGTQTRQEILRAHE</sequence>
<feature type="compositionally biased region" description="Low complexity" evidence="1">
    <location>
        <begin position="95"/>
        <end position="124"/>
    </location>
</feature>
<dbReference type="EMBL" id="LUGG01000005">
    <property type="protein sequence ID" value="OBZ74545.1"/>
    <property type="molecule type" value="Genomic_DNA"/>
</dbReference>
<dbReference type="AlphaFoldDB" id="A0A1C7MCA9"/>
<feature type="compositionally biased region" description="Acidic residues" evidence="1">
    <location>
        <begin position="68"/>
        <end position="84"/>
    </location>
</feature>
<dbReference type="Proteomes" id="UP000092993">
    <property type="component" value="Unassembled WGS sequence"/>
</dbReference>
<name>A0A1C7MCA9_GRIFR</name>
<feature type="region of interest" description="Disordered" evidence="1">
    <location>
        <begin position="1"/>
        <end position="134"/>
    </location>
</feature>
<evidence type="ECO:0000313" key="2">
    <source>
        <dbReference type="EMBL" id="OBZ74545.1"/>
    </source>
</evidence>
<proteinExistence type="predicted"/>
<comment type="caution">
    <text evidence="2">The sequence shown here is derived from an EMBL/GenBank/DDBJ whole genome shotgun (WGS) entry which is preliminary data.</text>
</comment>
<dbReference type="STRING" id="5627.A0A1C7MCA9"/>
<keyword evidence="3" id="KW-1185">Reference proteome</keyword>
<dbReference type="OrthoDB" id="3269417at2759"/>